<dbReference type="Proteomes" id="UP000651452">
    <property type="component" value="Unassembled WGS sequence"/>
</dbReference>
<feature type="domain" description="N-acetyltransferase" evidence="2">
    <location>
        <begin position="14"/>
        <end position="181"/>
    </location>
</feature>
<reference evidence="3" key="1">
    <citation type="submission" date="2018-12" db="EMBL/GenBank/DDBJ databases">
        <authorList>
            <person name="Syme R.A."/>
            <person name="Farfan-Caceres L."/>
            <person name="Lichtenzveig J."/>
        </authorList>
    </citation>
    <scope>NUCLEOTIDE SEQUENCE</scope>
    <source>
        <strain evidence="3">Al4</strain>
    </source>
</reference>
<dbReference type="Gene3D" id="3.40.630.30">
    <property type="match status" value="1"/>
</dbReference>
<dbReference type="InterPro" id="IPR016181">
    <property type="entry name" value="Acyl_CoA_acyltransferase"/>
</dbReference>
<organism evidence="3 4">
    <name type="scientific">Ascochyta lentis</name>
    <dbReference type="NCBI Taxonomy" id="205686"/>
    <lineage>
        <taxon>Eukaryota</taxon>
        <taxon>Fungi</taxon>
        <taxon>Dikarya</taxon>
        <taxon>Ascomycota</taxon>
        <taxon>Pezizomycotina</taxon>
        <taxon>Dothideomycetes</taxon>
        <taxon>Pleosporomycetidae</taxon>
        <taxon>Pleosporales</taxon>
        <taxon>Pleosporineae</taxon>
        <taxon>Didymellaceae</taxon>
        <taxon>Ascochyta</taxon>
    </lineage>
</organism>
<dbReference type="PANTHER" id="PTHR43792">
    <property type="entry name" value="GNAT FAMILY, PUTATIVE (AFU_ORTHOLOGUE AFUA_3G00765)-RELATED-RELATED"/>
    <property type="match status" value="1"/>
</dbReference>
<evidence type="ECO:0000313" key="3">
    <source>
        <dbReference type="EMBL" id="KAF9701615.1"/>
    </source>
</evidence>
<feature type="compositionally biased region" description="Basic and acidic residues" evidence="1">
    <location>
        <begin position="96"/>
        <end position="105"/>
    </location>
</feature>
<dbReference type="PANTHER" id="PTHR43792:SF1">
    <property type="entry name" value="N-ACETYLTRANSFERASE DOMAIN-CONTAINING PROTEIN"/>
    <property type="match status" value="1"/>
</dbReference>
<feature type="region of interest" description="Disordered" evidence="1">
    <location>
        <begin position="79"/>
        <end position="105"/>
    </location>
</feature>
<proteinExistence type="predicted"/>
<sequence length="219" mass="25219">MVVVDPRTVARTERLLLRPLKLEDAEDVVLMRKHPEVMKHTSILPSDDLEKTRQWIQGCHDRENCWNFVIELLPSTKARRESAQPAANHGKTHASSTERSREQPKPRVIGLIGAVRAPEVGYMLNADYWGKGYATEAMRAFMPLFFDHFSGGDYEKYDFAEAHTDPELESSQRVLMKVGFELYEKRSRDFENPILGWRDTLVFRMARPNSQAVDKSKAI</sequence>
<reference evidence="3" key="2">
    <citation type="submission" date="2020-09" db="EMBL/GenBank/DDBJ databases">
        <title>Reference genome assembly for Australian Ascochyta lentis isolate Al4.</title>
        <authorList>
            <person name="Lee R.C."/>
            <person name="Farfan-Caceres L.M."/>
            <person name="Debler J.W."/>
            <person name="Williams A.H."/>
            <person name="Henares B.M."/>
        </authorList>
    </citation>
    <scope>NUCLEOTIDE SEQUENCE</scope>
    <source>
        <strain evidence="3">Al4</strain>
    </source>
</reference>
<dbReference type="InterPro" id="IPR000182">
    <property type="entry name" value="GNAT_dom"/>
</dbReference>
<keyword evidence="4" id="KW-1185">Reference proteome</keyword>
<gene>
    <name evidence="3" type="ORF">EKO04_001126</name>
</gene>
<evidence type="ECO:0000313" key="4">
    <source>
        <dbReference type="Proteomes" id="UP000651452"/>
    </source>
</evidence>
<protein>
    <recommendedName>
        <fullName evidence="2">N-acetyltransferase domain-containing protein</fullName>
    </recommendedName>
</protein>
<dbReference type="AlphaFoldDB" id="A0A8H7JE77"/>
<dbReference type="EMBL" id="RZGK01000002">
    <property type="protein sequence ID" value="KAF9701615.1"/>
    <property type="molecule type" value="Genomic_DNA"/>
</dbReference>
<evidence type="ECO:0000259" key="2">
    <source>
        <dbReference type="Pfam" id="PF13302"/>
    </source>
</evidence>
<name>A0A8H7JE77_9PLEO</name>
<evidence type="ECO:0000256" key="1">
    <source>
        <dbReference type="SAM" id="MobiDB-lite"/>
    </source>
</evidence>
<accession>A0A8H7JE77</accession>
<dbReference type="GO" id="GO:0016747">
    <property type="term" value="F:acyltransferase activity, transferring groups other than amino-acyl groups"/>
    <property type="evidence" value="ECO:0007669"/>
    <property type="project" value="InterPro"/>
</dbReference>
<dbReference type="Pfam" id="PF13302">
    <property type="entry name" value="Acetyltransf_3"/>
    <property type="match status" value="1"/>
</dbReference>
<dbReference type="OrthoDB" id="4072826at2759"/>
<dbReference type="InterPro" id="IPR051531">
    <property type="entry name" value="N-acetyltransferase"/>
</dbReference>
<dbReference type="SUPFAM" id="SSF55729">
    <property type="entry name" value="Acyl-CoA N-acyltransferases (Nat)"/>
    <property type="match status" value="1"/>
</dbReference>
<comment type="caution">
    <text evidence="3">The sequence shown here is derived from an EMBL/GenBank/DDBJ whole genome shotgun (WGS) entry which is preliminary data.</text>
</comment>